<dbReference type="Proteomes" id="UP001172101">
    <property type="component" value="Unassembled WGS sequence"/>
</dbReference>
<feature type="region of interest" description="Disordered" evidence="1">
    <location>
        <begin position="153"/>
        <end position="185"/>
    </location>
</feature>
<dbReference type="EMBL" id="JAUIRO010000008">
    <property type="protein sequence ID" value="KAK0703023.1"/>
    <property type="molecule type" value="Genomic_DNA"/>
</dbReference>
<evidence type="ECO:0000313" key="2">
    <source>
        <dbReference type="EMBL" id="KAK0703023.1"/>
    </source>
</evidence>
<accession>A0AA40DKC9</accession>
<proteinExistence type="predicted"/>
<dbReference type="AlphaFoldDB" id="A0AA40DKC9"/>
<evidence type="ECO:0000256" key="1">
    <source>
        <dbReference type="SAM" id="MobiDB-lite"/>
    </source>
</evidence>
<dbReference type="RefSeq" id="XP_060289882.1">
    <property type="nucleotide sequence ID" value="XM_060446857.1"/>
</dbReference>
<feature type="non-terminal residue" evidence="2">
    <location>
        <position position="185"/>
    </location>
</feature>
<reference evidence="2" key="1">
    <citation type="submission" date="2023-06" db="EMBL/GenBank/DDBJ databases">
        <title>Genome-scale phylogeny and comparative genomics of the fungal order Sordariales.</title>
        <authorList>
            <consortium name="Lawrence Berkeley National Laboratory"/>
            <person name="Hensen N."/>
            <person name="Bonometti L."/>
            <person name="Westerberg I."/>
            <person name="Brannstrom I.O."/>
            <person name="Guillou S."/>
            <person name="Cros-Aarteil S."/>
            <person name="Calhoun S."/>
            <person name="Haridas S."/>
            <person name="Kuo A."/>
            <person name="Mondo S."/>
            <person name="Pangilinan J."/>
            <person name="Riley R."/>
            <person name="LaButti K."/>
            <person name="Andreopoulos B."/>
            <person name="Lipzen A."/>
            <person name="Chen C."/>
            <person name="Yanf M."/>
            <person name="Daum C."/>
            <person name="Ng V."/>
            <person name="Clum A."/>
            <person name="Steindorff A."/>
            <person name="Ohm R."/>
            <person name="Martin F."/>
            <person name="Silar P."/>
            <person name="Natvig D."/>
            <person name="Lalanne C."/>
            <person name="Gautier V."/>
            <person name="Ament-velasquez S.L."/>
            <person name="Kruys A."/>
            <person name="Hutchinson M.I."/>
            <person name="Powell A.J."/>
            <person name="Barry K."/>
            <person name="Miller A.N."/>
            <person name="Grigoriev I.V."/>
            <person name="Debuchy R."/>
            <person name="Gladieux P."/>
            <person name="Thoren M.H."/>
            <person name="Johannesson H."/>
        </authorList>
    </citation>
    <scope>NUCLEOTIDE SEQUENCE</scope>
    <source>
        <strain evidence="2">SMH2392-1A</strain>
    </source>
</reference>
<sequence length="185" mass="20218">TSRSIRAGYAKAGLFPFNPDRVLSDTPKPAAALAVPKINDVDSCAQDHVPQTPLTPASAEAITSLHNLIKQDAHILNETSRQRLKRHVQKLTNAAQLSFAERTARVMSYEDLETARADRATKEIAKEANKAARDDKKAAKEAKKVAILEAKKTSAGKVKRGRKRKSPAEVFAPEPKARLAQMNAM</sequence>
<name>A0AA40DKC9_9PEZI</name>
<organism evidence="2 3">
    <name type="scientific">Lasiosphaeria miniovina</name>
    <dbReference type="NCBI Taxonomy" id="1954250"/>
    <lineage>
        <taxon>Eukaryota</taxon>
        <taxon>Fungi</taxon>
        <taxon>Dikarya</taxon>
        <taxon>Ascomycota</taxon>
        <taxon>Pezizomycotina</taxon>
        <taxon>Sordariomycetes</taxon>
        <taxon>Sordariomycetidae</taxon>
        <taxon>Sordariales</taxon>
        <taxon>Lasiosphaeriaceae</taxon>
        <taxon>Lasiosphaeria</taxon>
    </lineage>
</organism>
<keyword evidence="3" id="KW-1185">Reference proteome</keyword>
<comment type="caution">
    <text evidence="2">The sequence shown here is derived from an EMBL/GenBank/DDBJ whole genome shotgun (WGS) entry which is preliminary data.</text>
</comment>
<evidence type="ECO:0000313" key="3">
    <source>
        <dbReference type="Proteomes" id="UP001172101"/>
    </source>
</evidence>
<protein>
    <submittedName>
        <fullName evidence="2">Uncharacterized protein</fullName>
    </submittedName>
</protein>
<dbReference type="GeneID" id="85330127"/>
<gene>
    <name evidence="2" type="ORF">B0T26DRAFT_791542</name>
</gene>